<evidence type="ECO:0000256" key="1">
    <source>
        <dbReference type="SAM" id="MobiDB-lite"/>
    </source>
</evidence>
<feature type="compositionally biased region" description="Basic and acidic residues" evidence="1">
    <location>
        <begin position="506"/>
        <end position="517"/>
    </location>
</feature>
<feature type="transmembrane region" description="Helical" evidence="2">
    <location>
        <begin position="473"/>
        <end position="496"/>
    </location>
</feature>
<dbReference type="InterPro" id="IPR015943">
    <property type="entry name" value="WD40/YVTN_repeat-like_dom_sf"/>
</dbReference>
<evidence type="ECO:0000313" key="4">
    <source>
        <dbReference type="Proteomes" id="UP000053091"/>
    </source>
</evidence>
<dbReference type="STRING" id="1678841.TBC1_12531"/>
<dbReference type="Gene3D" id="2.130.10.10">
    <property type="entry name" value="YVTN repeat-like/Quinoprotein amine dehydrogenase"/>
    <property type="match status" value="1"/>
</dbReference>
<dbReference type="InterPro" id="IPR005625">
    <property type="entry name" value="PepSY-ass_TM"/>
</dbReference>
<protein>
    <submittedName>
        <fullName evidence="3">PepSY-associated TM helix</fullName>
    </submittedName>
</protein>
<organism evidence="3">
    <name type="scientific">Lentimicrobium saccharophilum</name>
    <dbReference type="NCBI Taxonomy" id="1678841"/>
    <lineage>
        <taxon>Bacteria</taxon>
        <taxon>Pseudomonadati</taxon>
        <taxon>Bacteroidota</taxon>
        <taxon>Bacteroidia</taxon>
        <taxon>Bacteroidales</taxon>
        <taxon>Lentimicrobiaceae</taxon>
        <taxon>Lentimicrobium</taxon>
    </lineage>
</organism>
<reference evidence="3" key="1">
    <citation type="journal article" date="2015" name="Genome Announc.">
        <title>Draft Genome Sequence of Bacteroidales Strain TBC1, a Novel Isolate from a Methanogenic Wastewater Treatment System.</title>
        <authorList>
            <person name="Tourlousse D.M."/>
            <person name="Matsuura N."/>
            <person name="Sun L."/>
            <person name="Toyonaga M."/>
            <person name="Kuroda K."/>
            <person name="Ohashi A."/>
            <person name="Cruz R."/>
            <person name="Yamaguchi T."/>
            <person name="Sekiguchi Y."/>
        </authorList>
    </citation>
    <scope>NUCLEOTIDE SEQUENCE [LARGE SCALE GENOMIC DNA]</scope>
    <source>
        <strain evidence="3">TBC1</strain>
    </source>
</reference>
<dbReference type="Pfam" id="PF03929">
    <property type="entry name" value="PepSY_TM"/>
    <property type="match status" value="2"/>
</dbReference>
<dbReference type="Proteomes" id="UP000053091">
    <property type="component" value="Unassembled WGS sequence"/>
</dbReference>
<dbReference type="EMBL" id="DF968183">
    <property type="protein sequence ID" value="GAP44720.1"/>
    <property type="molecule type" value="Genomic_DNA"/>
</dbReference>
<dbReference type="AlphaFoldDB" id="A0A0S7C5Z6"/>
<feature type="region of interest" description="Disordered" evidence="1">
    <location>
        <begin position="506"/>
        <end position="526"/>
    </location>
</feature>
<name>A0A0S7C5Z6_9BACT</name>
<gene>
    <name evidence="3" type="ORF">TBC1_12531</name>
</gene>
<accession>A0A0S7C5Z6</accession>
<evidence type="ECO:0000313" key="3">
    <source>
        <dbReference type="EMBL" id="GAP44720.1"/>
    </source>
</evidence>
<proteinExistence type="predicted"/>
<evidence type="ECO:0000256" key="2">
    <source>
        <dbReference type="SAM" id="Phobius"/>
    </source>
</evidence>
<feature type="transmembrane region" description="Helical" evidence="2">
    <location>
        <begin position="259"/>
        <end position="281"/>
    </location>
</feature>
<keyword evidence="2" id="KW-0472">Membrane</keyword>
<feature type="transmembrane region" description="Helical" evidence="2">
    <location>
        <begin position="216"/>
        <end position="238"/>
    </location>
</feature>
<keyword evidence="2" id="KW-1133">Transmembrane helix</keyword>
<keyword evidence="4" id="KW-1185">Reference proteome</keyword>
<dbReference type="PANTHER" id="PTHR34219">
    <property type="entry name" value="IRON-REGULATED INNER MEMBRANE PROTEIN-RELATED"/>
    <property type="match status" value="1"/>
</dbReference>
<keyword evidence="2" id="KW-0812">Transmembrane</keyword>
<dbReference type="OrthoDB" id="1111139at2"/>
<dbReference type="RefSeq" id="WP_062044493.1">
    <property type="nucleotide sequence ID" value="NZ_DF968183.1"/>
</dbReference>
<sequence>MKRIRKYHKWPSLIIGFFLILFAASGIVMNHRNWFSGANFPRKLMPPEYSYRNWNLAAVKGNVSLDDNNQLIYGNIGIWKTDKSFSSFSDFNAGFGGGMDQRKVFTLLHSKAGNLYAGTLFGLYTCNESSKRWEQIALPEKSPRVVKIVKNGEELLILTRSHLYSLPDRGSQSEVATEIPVPRAGDDDGKAGLFRTLWIIHSGELMGLPGKILVDLVGLSLIFIVLSGYYYTFLPSLARRSGERLRKKLRKINRFSINWHNNLGIYGILFLTITSITGMFLRPPLLIPVAYARVNPIPGSVLDHSNRWHDKFRDMVSDPASGELILSTSEGFYRFVPGKDTIAHPYGVQPEVSVMGTTAFQALYDSSFIVGSFSGIYQWFPHRDLVLNYITGLPAVSSGRGNPFGSVAVAGVINQAGRPVAMLDYNAGWIPLVKDIKKPEMPGFIAKLPVSLWNLALEVHTGRIFSVILGDFYILYVPLMGLTTLLILITGVWIWLKIKRKKSNKKIQEGQNHENHKAAPGPQSPL</sequence>